<feature type="compositionally biased region" description="Low complexity" evidence="1">
    <location>
        <begin position="165"/>
        <end position="183"/>
    </location>
</feature>
<protein>
    <submittedName>
        <fullName evidence="3">Uncharacterized protein</fullName>
    </submittedName>
</protein>
<feature type="transmembrane region" description="Helical" evidence="2">
    <location>
        <begin position="40"/>
        <end position="61"/>
    </location>
</feature>
<dbReference type="InterPro" id="IPR036259">
    <property type="entry name" value="MFS_trans_sf"/>
</dbReference>
<evidence type="ECO:0000313" key="3">
    <source>
        <dbReference type="EMBL" id="EPD33924.1"/>
    </source>
</evidence>
<feature type="compositionally biased region" description="Acidic residues" evidence="1">
    <location>
        <begin position="144"/>
        <end position="164"/>
    </location>
</feature>
<keyword evidence="4" id="KW-1185">Reference proteome</keyword>
<evidence type="ECO:0000256" key="1">
    <source>
        <dbReference type="SAM" id="MobiDB-lite"/>
    </source>
</evidence>
<dbReference type="PATRIC" id="fig|883161.3.peg.159"/>
<feature type="compositionally biased region" description="Acidic residues" evidence="1">
    <location>
        <begin position="184"/>
        <end position="206"/>
    </location>
</feature>
<gene>
    <name evidence="3" type="ORF">HMPREF9306_00149</name>
</gene>
<organism evidence="3 4">
    <name type="scientific">Propionimicrobium lymphophilum ACS-093-V-SCH5</name>
    <dbReference type="NCBI Taxonomy" id="883161"/>
    <lineage>
        <taxon>Bacteria</taxon>
        <taxon>Bacillati</taxon>
        <taxon>Actinomycetota</taxon>
        <taxon>Actinomycetes</taxon>
        <taxon>Propionibacteriales</taxon>
        <taxon>Propionibacteriaceae</taxon>
        <taxon>Propionimicrobium</taxon>
    </lineage>
</organism>
<evidence type="ECO:0000313" key="4">
    <source>
        <dbReference type="Proteomes" id="UP000014417"/>
    </source>
</evidence>
<dbReference type="SUPFAM" id="SSF103473">
    <property type="entry name" value="MFS general substrate transporter"/>
    <property type="match status" value="1"/>
</dbReference>
<sequence length="277" mass="29353">MAKTKKLGVTATLLALLLACSLIVLIASLAMVFYSQASLVITVLTIVLGGSLLAWHIRVLIGGSGRTKSTITTNFSIALIVIGCFAMITGFGLFDVLGGRVEPTRIVLAIAGFIGLVCALIAFIRDTGQEHEARESEEKKEEPAESESDDSALEAGDDVLESSDDGSLVSSDDDLGATPSEPTAVEEAESAAEVEESDVEDSDEPLDSTVALYETPGPETESDVDDFSAAEMTMIVPPPSPRARRAAASMDDLTWLYDSPEAAKAEEEEPRRARRGI</sequence>
<feature type="compositionally biased region" description="Basic and acidic residues" evidence="1">
    <location>
        <begin position="131"/>
        <end position="143"/>
    </location>
</feature>
<proteinExistence type="predicted"/>
<dbReference type="OrthoDB" id="10010001at2"/>
<keyword evidence="2" id="KW-1133">Transmembrane helix</keyword>
<dbReference type="STRING" id="883161.HMPREF9306_00149"/>
<evidence type="ECO:0000256" key="2">
    <source>
        <dbReference type="SAM" id="Phobius"/>
    </source>
</evidence>
<feature type="transmembrane region" description="Helical" evidence="2">
    <location>
        <begin position="73"/>
        <end position="94"/>
    </location>
</feature>
<accession>S2X1M4</accession>
<feature type="transmembrane region" description="Helical" evidence="2">
    <location>
        <begin position="106"/>
        <end position="124"/>
    </location>
</feature>
<dbReference type="EMBL" id="AGZR01000002">
    <property type="protein sequence ID" value="EPD33924.1"/>
    <property type="molecule type" value="Genomic_DNA"/>
</dbReference>
<dbReference type="PROSITE" id="PS51257">
    <property type="entry name" value="PROKAR_LIPOPROTEIN"/>
    <property type="match status" value="1"/>
</dbReference>
<keyword evidence="2" id="KW-0472">Membrane</keyword>
<dbReference type="HOGENOM" id="CLU_1004212_0_0_11"/>
<comment type="caution">
    <text evidence="3">The sequence shown here is derived from an EMBL/GenBank/DDBJ whole genome shotgun (WGS) entry which is preliminary data.</text>
</comment>
<feature type="region of interest" description="Disordered" evidence="1">
    <location>
        <begin position="131"/>
        <end position="224"/>
    </location>
</feature>
<dbReference type="Proteomes" id="UP000014417">
    <property type="component" value="Unassembled WGS sequence"/>
</dbReference>
<name>S2X1M4_9ACTN</name>
<dbReference type="AlphaFoldDB" id="S2X1M4"/>
<keyword evidence="2" id="KW-0812">Transmembrane</keyword>
<reference evidence="3 4" key="1">
    <citation type="submission" date="2013-04" db="EMBL/GenBank/DDBJ databases">
        <title>The Genome Sequence of Propionimicrobium lymphophilum ACS-093-V-SCH5.</title>
        <authorList>
            <consortium name="The Broad Institute Genomics Platform"/>
            <person name="Earl A."/>
            <person name="Ward D."/>
            <person name="Feldgarden M."/>
            <person name="Gevers D."/>
            <person name="Saerens B."/>
            <person name="Vaneechoutte M."/>
            <person name="Walker B."/>
            <person name="Young S."/>
            <person name="Zeng Q."/>
            <person name="Gargeya S."/>
            <person name="Fitzgerald M."/>
            <person name="Haas B."/>
            <person name="Abouelleil A."/>
            <person name="Allen A.W."/>
            <person name="Alvarado L."/>
            <person name="Arachchi H.M."/>
            <person name="Berlin A.M."/>
            <person name="Chapman S.B."/>
            <person name="Gainer-Dewar J."/>
            <person name="Goldberg J."/>
            <person name="Griggs A."/>
            <person name="Gujja S."/>
            <person name="Hansen M."/>
            <person name="Howarth C."/>
            <person name="Imamovic A."/>
            <person name="Ireland A."/>
            <person name="Larimer J."/>
            <person name="McCowan C."/>
            <person name="Murphy C."/>
            <person name="Pearson M."/>
            <person name="Poon T.W."/>
            <person name="Priest M."/>
            <person name="Roberts A."/>
            <person name="Saif S."/>
            <person name="Shea T."/>
            <person name="Sisk P."/>
            <person name="Sykes S."/>
            <person name="Wortman J."/>
            <person name="Nusbaum C."/>
            <person name="Birren B."/>
        </authorList>
    </citation>
    <scope>NUCLEOTIDE SEQUENCE [LARGE SCALE GENOMIC DNA]</scope>
    <source>
        <strain evidence="3 4">ACS-093-V-SCH5</strain>
    </source>
</reference>